<accession>A0A1T4P379</accession>
<sequence>MKKSIITLSIILLSFYVRAQEHITIDTVNRFVYLVSVSEKKIFKDKTFAYPGNKTFQISSPVQLSKSDVLLRVKKKLDVKKINDTAFIDKSFLYLDDLVNPNEIKIKEQLRPVYESAVTFKKSSIKNHREKLGSKDYLVSIKLITGSWWHLKLPKEILYKITGSNTAQYFDQNSNKLADLFIVKELLASEYL</sequence>
<evidence type="ECO:0008006" key="4">
    <source>
        <dbReference type="Google" id="ProtNLM"/>
    </source>
</evidence>
<dbReference type="AlphaFoldDB" id="A0A1T4P379"/>
<feature type="chain" id="PRO_5011984231" description="GLPGLI family protein" evidence="1">
    <location>
        <begin position="20"/>
        <end position="192"/>
    </location>
</feature>
<evidence type="ECO:0000313" key="3">
    <source>
        <dbReference type="Proteomes" id="UP000190888"/>
    </source>
</evidence>
<dbReference type="STRING" id="413434.SAMN04488132_105120"/>
<keyword evidence="3" id="KW-1185">Reference proteome</keyword>
<proteinExistence type="predicted"/>
<reference evidence="2 3" key="1">
    <citation type="submission" date="2017-02" db="EMBL/GenBank/DDBJ databases">
        <authorList>
            <person name="Peterson S.W."/>
        </authorList>
    </citation>
    <scope>NUCLEOTIDE SEQUENCE [LARGE SCALE GENOMIC DNA]</scope>
    <source>
        <strain evidence="2 3">DSM 22335</strain>
    </source>
</reference>
<protein>
    <recommendedName>
        <fullName evidence="4">GLPGLI family protein</fullName>
    </recommendedName>
</protein>
<evidence type="ECO:0000313" key="2">
    <source>
        <dbReference type="EMBL" id="SJZ85851.1"/>
    </source>
</evidence>
<dbReference type="Proteomes" id="UP000190888">
    <property type="component" value="Unassembled WGS sequence"/>
</dbReference>
<evidence type="ECO:0000256" key="1">
    <source>
        <dbReference type="SAM" id="SignalP"/>
    </source>
</evidence>
<keyword evidence="1" id="KW-0732">Signal</keyword>
<dbReference type="EMBL" id="FUWH01000005">
    <property type="protein sequence ID" value="SJZ85851.1"/>
    <property type="molecule type" value="Genomic_DNA"/>
</dbReference>
<dbReference type="RefSeq" id="WP_078831450.1">
    <property type="nucleotide sequence ID" value="NZ_FUWH01000005.1"/>
</dbReference>
<organism evidence="2 3">
    <name type="scientific">Sediminibacterium ginsengisoli</name>
    <dbReference type="NCBI Taxonomy" id="413434"/>
    <lineage>
        <taxon>Bacteria</taxon>
        <taxon>Pseudomonadati</taxon>
        <taxon>Bacteroidota</taxon>
        <taxon>Chitinophagia</taxon>
        <taxon>Chitinophagales</taxon>
        <taxon>Chitinophagaceae</taxon>
        <taxon>Sediminibacterium</taxon>
    </lineage>
</organism>
<feature type="signal peptide" evidence="1">
    <location>
        <begin position="1"/>
        <end position="19"/>
    </location>
</feature>
<gene>
    <name evidence="2" type="ORF">SAMN04488132_105120</name>
</gene>
<name>A0A1T4P379_9BACT</name>